<gene>
    <name evidence="2" type="ORF">OLEA9_A010698</name>
</gene>
<dbReference type="AlphaFoldDB" id="A0A8S0TTY2"/>
<feature type="region of interest" description="Disordered" evidence="1">
    <location>
        <begin position="60"/>
        <end position="81"/>
    </location>
</feature>
<dbReference type="EMBL" id="CACTIH010007296">
    <property type="protein sequence ID" value="CAA3008390.1"/>
    <property type="molecule type" value="Genomic_DNA"/>
</dbReference>
<proteinExistence type="predicted"/>
<dbReference type="Gramene" id="OE9A010698T1">
    <property type="protein sequence ID" value="OE9A010698C1"/>
    <property type="gene ID" value="OE9A010698"/>
</dbReference>
<sequence length="133" mass="15313">MLKEVEVQLQLKEIEFEELIFNSDSMLLEERTTEEGLISGVDKELFTWDDEDRGFISGAFNRMDDDNDPMEARSQHPARGRGRACWLRRKLQSRRDRRVSISVAPLVEPGGELKLEGRRRRSEGEDEATAAGF</sequence>
<accession>A0A8S0TTY2</accession>
<reference evidence="2 3" key="1">
    <citation type="submission" date="2019-12" db="EMBL/GenBank/DDBJ databases">
        <authorList>
            <person name="Alioto T."/>
            <person name="Alioto T."/>
            <person name="Gomez Garrido J."/>
        </authorList>
    </citation>
    <scope>NUCLEOTIDE SEQUENCE [LARGE SCALE GENOMIC DNA]</scope>
</reference>
<feature type="region of interest" description="Disordered" evidence="1">
    <location>
        <begin position="114"/>
        <end position="133"/>
    </location>
</feature>
<organism evidence="2 3">
    <name type="scientific">Olea europaea subsp. europaea</name>
    <dbReference type="NCBI Taxonomy" id="158383"/>
    <lineage>
        <taxon>Eukaryota</taxon>
        <taxon>Viridiplantae</taxon>
        <taxon>Streptophyta</taxon>
        <taxon>Embryophyta</taxon>
        <taxon>Tracheophyta</taxon>
        <taxon>Spermatophyta</taxon>
        <taxon>Magnoliopsida</taxon>
        <taxon>eudicotyledons</taxon>
        <taxon>Gunneridae</taxon>
        <taxon>Pentapetalae</taxon>
        <taxon>asterids</taxon>
        <taxon>lamiids</taxon>
        <taxon>Lamiales</taxon>
        <taxon>Oleaceae</taxon>
        <taxon>Oleeae</taxon>
        <taxon>Olea</taxon>
    </lineage>
</organism>
<feature type="compositionally biased region" description="Acidic residues" evidence="1">
    <location>
        <begin position="124"/>
        <end position="133"/>
    </location>
</feature>
<dbReference type="Proteomes" id="UP000594638">
    <property type="component" value="Unassembled WGS sequence"/>
</dbReference>
<evidence type="ECO:0000313" key="2">
    <source>
        <dbReference type="EMBL" id="CAA3008390.1"/>
    </source>
</evidence>
<name>A0A8S0TTY2_OLEEU</name>
<protein>
    <submittedName>
        <fullName evidence="2">Uncharacterized protein</fullName>
    </submittedName>
</protein>
<evidence type="ECO:0000313" key="3">
    <source>
        <dbReference type="Proteomes" id="UP000594638"/>
    </source>
</evidence>
<evidence type="ECO:0000256" key="1">
    <source>
        <dbReference type="SAM" id="MobiDB-lite"/>
    </source>
</evidence>
<comment type="caution">
    <text evidence="2">The sequence shown here is derived from an EMBL/GenBank/DDBJ whole genome shotgun (WGS) entry which is preliminary data.</text>
</comment>
<keyword evidence="3" id="KW-1185">Reference proteome</keyword>